<dbReference type="AlphaFoldDB" id="A0A645G631"/>
<comment type="caution">
    <text evidence="2">The sequence shown here is derived from an EMBL/GenBank/DDBJ whole genome shotgun (WGS) entry which is preliminary data.</text>
</comment>
<accession>A0A645G631</accession>
<feature type="coiled-coil region" evidence="1">
    <location>
        <begin position="136"/>
        <end position="163"/>
    </location>
</feature>
<keyword evidence="1" id="KW-0175">Coiled coil</keyword>
<name>A0A645G631_9ZZZZ</name>
<evidence type="ECO:0008006" key="3">
    <source>
        <dbReference type="Google" id="ProtNLM"/>
    </source>
</evidence>
<dbReference type="Gene3D" id="1.25.10.10">
    <property type="entry name" value="Leucine-rich Repeat Variant"/>
    <property type="match status" value="1"/>
</dbReference>
<protein>
    <recommendedName>
        <fullName evidence="3">HEAT repeat domain-containing protein</fullName>
    </recommendedName>
</protein>
<reference evidence="2" key="1">
    <citation type="submission" date="2019-08" db="EMBL/GenBank/DDBJ databases">
        <authorList>
            <person name="Kucharzyk K."/>
            <person name="Murdoch R.W."/>
            <person name="Higgins S."/>
            <person name="Loffler F."/>
        </authorList>
    </citation>
    <scope>NUCLEOTIDE SEQUENCE</scope>
</reference>
<evidence type="ECO:0000313" key="2">
    <source>
        <dbReference type="EMBL" id="MPN22377.1"/>
    </source>
</evidence>
<evidence type="ECO:0000256" key="1">
    <source>
        <dbReference type="SAM" id="Coils"/>
    </source>
</evidence>
<dbReference type="InterPro" id="IPR011989">
    <property type="entry name" value="ARM-like"/>
</dbReference>
<gene>
    <name evidence="2" type="ORF">SDC9_169760</name>
</gene>
<sequence>MDVDILRQELKNNNIDNAIRIIEEFGENKFYESLPYLIKCFEDTNNHKLRNTIAIALADIGDQSALKPIINALNDPKTIGKRGTLLYALGFFDYSPYIELLTNLIISGNFEESRQSLSLLEAIDINIEHEVIDECTKKINKDIKRQEEKIEFLLEAIDILESLKK</sequence>
<organism evidence="2">
    <name type="scientific">bioreactor metagenome</name>
    <dbReference type="NCBI Taxonomy" id="1076179"/>
    <lineage>
        <taxon>unclassified sequences</taxon>
        <taxon>metagenomes</taxon>
        <taxon>ecological metagenomes</taxon>
    </lineage>
</organism>
<dbReference type="SUPFAM" id="SSF48371">
    <property type="entry name" value="ARM repeat"/>
    <property type="match status" value="1"/>
</dbReference>
<dbReference type="InterPro" id="IPR016024">
    <property type="entry name" value="ARM-type_fold"/>
</dbReference>
<dbReference type="EMBL" id="VSSQ01070597">
    <property type="protein sequence ID" value="MPN22377.1"/>
    <property type="molecule type" value="Genomic_DNA"/>
</dbReference>
<proteinExistence type="predicted"/>
<dbReference type="Pfam" id="PF13646">
    <property type="entry name" value="HEAT_2"/>
    <property type="match status" value="1"/>
</dbReference>